<proteinExistence type="predicted"/>
<keyword evidence="1" id="KW-1185">Reference proteome</keyword>
<evidence type="ECO:0000313" key="1">
    <source>
        <dbReference type="Proteomes" id="UP000887578"/>
    </source>
</evidence>
<evidence type="ECO:0000313" key="2">
    <source>
        <dbReference type="WBParaSite" id="PDA_v2.g19630.t1"/>
    </source>
</evidence>
<dbReference type="WBParaSite" id="PDA_v2.g19630.t1">
    <property type="protein sequence ID" value="PDA_v2.g19630.t1"/>
    <property type="gene ID" value="PDA_v2.g19630"/>
</dbReference>
<dbReference type="AlphaFoldDB" id="A0A914PTR0"/>
<sequence length="189" mass="22027">MNRVPDRLWLTGNMILGDNINVSKLLSKIVRCDLCEIYLALDTKFTINDFAFLTQSGTVKSIICENGIYKSHKNDDVAPLEDILSCVLTADSIEFSNVYFAKETMKKLTLLNFHQKLTQFILEHINQMLDVNLMDHFLKKNLEDRACVSLNFNDENHSRIFKSQIFEKINAWFPKERKPRTFPKEFVSE</sequence>
<accession>A0A914PTR0</accession>
<dbReference type="Proteomes" id="UP000887578">
    <property type="component" value="Unplaced"/>
</dbReference>
<reference evidence="2" key="1">
    <citation type="submission" date="2022-11" db="UniProtKB">
        <authorList>
            <consortium name="WormBaseParasite"/>
        </authorList>
    </citation>
    <scope>IDENTIFICATION</scope>
</reference>
<organism evidence="1 2">
    <name type="scientific">Panagrolaimus davidi</name>
    <dbReference type="NCBI Taxonomy" id="227884"/>
    <lineage>
        <taxon>Eukaryota</taxon>
        <taxon>Metazoa</taxon>
        <taxon>Ecdysozoa</taxon>
        <taxon>Nematoda</taxon>
        <taxon>Chromadorea</taxon>
        <taxon>Rhabditida</taxon>
        <taxon>Tylenchina</taxon>
        <taxon>Panagrolaimomorpha</taxon>
        <taxon>Panagrolaimoidea</taxon>
        <taxon>Panagrolaimidae</taxon>
        <taxon>Panagrolaimus</taxon>
    </lineage>
</organism>
<name>A0A914PTR0_9BILA</name>
<protein>
    <submittedName>
        <fullName evidence="2">Uncharacterized protein</fullName>
    </submittedName>
</protein>